<feature type="domain" description="DUF1468" evidence="2">
    <location>
        <begin position="12"/>
        <end position="147"/>
    </location>
</feature>
<feature type="transmembrane region" description="Helical" evidence="1">
    <location>
        <begin position="12"/>
        <end position="31"/>
    </location>
</feature>
<protein>
    <submittedName>
        <fullName evidence="3">Putative tricarboxylic transport membrane protein</fullName>
    </submittedName>
</protein>
<evidence type="ECO:0000313" key="3">
    <source>
        <dbReference type="EMBL" id="TCN27231.1"/>
    </source>
</evidence>
<accession>A0A4R2BJC8</accession>
<gene>
    <name evidence="3" type="ORF">EV146_102178</name>
</gene>
<evidence type="ECO:0000259" key="2">
    <source>
        <dbReference type="Pfam" id="PF07331"/>
    </source>
</evidence>
<keyword evidence="1" id="KW-0472">Membrane</keyword>
<organism evidence="3 4">
    <name type="scientific">Mesobacillus foraminis</name>
    <dbReference type="NCBI Taxonomy" id="279826"/>
    <lineage>
        <taxon>Bacteria</taxon>
        <taxon>Bacillati</taxon>
        <taxon>Bacillota</taxon>
        <taxon>Bacilli</taxon>
        <taxon>Bacillales</taxon>
        <taxon>Bacillaceae</taxon>
        <taxon>Mesobacillus</taxon>
    </lineage>
</organism>
<sequence length="153" mass="16643">MTLTRFSPDKIGGAVCTIIGAVSLIEALRLYPYGVGLLTGDHTFPGILGVLLCIGGIILLFKKSKGFGEASMPKGKIRLKMLLSIMILLIYCFLIGILGYFLSTLAAFTCLFRLLGSYRWIISLFFSATLTAVLYGLFIVLLKTPFPGGSLFF</sequence>
<evidence type="ECO:0000256" key="1">
    <source>
        <dbReference type="SAM" id="Phobius"/>
    </source>
</evidence>
<dbReference type="EMBL" id="SLVV01000002">
    <property type="protein sequence ID" value="TCN27231.1"/>
    <property type="molecule type" value="Genomic_DNA"/>
</dbReference>
<feature type="transmembrane region" description="Helical" evidence="1">
    <location>
        <begin position="120"/>
        <end position="142"/>
    </location>
</feature>
<proteinExistence type="predicted"/>
<name>A0A4R2BJC8_9BACI</name>
<reference evidence="3 4" key="1">
    <citation type="journal article" date="2015" name="Stand. Genomic Sci.">
        <title>Genomic Encyclopedia of Bacterial and Archaeal Type Strains, Phase III: the genomes of soil and plant-associated and newly described type strains.</title>
        <authorList>
            <person name="Whitman W.B."/>
            <person name="Woyke T."/>
            <person name="Klenk H.P."/>
            <person name="Zhou Y."/>
            <person name="Lilburn T.G."/>
            <person name="Beck B.J."/>
            <person name="De Vos P."/>
            <person name="Vandamme P."/>
            <person name="Eisen J.A."/>
            <person name="Garrity G."/>
            <person name="Hugenholtz P."/>
            <person name="Kyrpides N.C."/>
        </authorList>
    </citation>
    <scope>NUCLEOTIDE SEQUENCE [LARGE SCALE GENOMIC DNA]</scope>
    <source>
        <strain evidence="3 4">CV53</strain>
    </source>
</reference>
<dbReference type="AlphaFoldDB" id="A0A4R2BJC8"/>
<dbReference type="OrthoDB" id="1807861at2"/>
<dbReference type="RefSeq" id="WP_121613185.1">
    <property type="nucleotide sequence ID" value="NZ_CP033044.1"/>
</dbReference>
<keyword evidence="4" id="KW-1185">Reference proteome</keyword>
<keyword evidence="1" id="KW-0812">Transmembrane</keyword>
<keyword evidence="1" id="KW-1133">Transmembrane helix</keyword>
<dbReference type="InterPro" id="IPR009936">
    <property type="entry name" value="DUF1468"/>
</dbReference>
<comment type="caution">
    <text evidence="3">The sequence shown here is derived from an EMBL/GenBank/DDBJ whole genome shotgun (WGS) entry which is preliminary data.</text>
</comment>
<evidence type="ECO:0000313" key="4">
    <source>
        <dbReference type="Proteomes" id="UP000295689"/>
    </source>
</evidence>
<feature type="transmembrane region" description="Helical" evidence="1">
    <location>
        <begin position="82"/>
        <end position="108"/>
    </location>
</feature>
<feature type="transmembrane region" description="Helical" evidence="1">
    <location>
        <begin position="43"/>
        <end position="61"/>
    </location>
</feature>
<dbReference type="Proteomes" id="UP000295689">
    <property type="component" value="Unassembled WGS sequence"/>
</dbReference>
<dbReference type="Pfam" id="PF07331">
    <property type="entry name" value="TctB"/>
    <property type="match status" value="1"/>
</dbReference>